<protein>
    <submittedName>
        <fullName evidence="9">P-type ATPase, subfamily IV</fullName>
    </submittedName>
</protein>
<dbReference type="GO" id="GO:0016887">
    <property type="term" value="F:ATP hydrolysis activity"/>
    <property type="evidence" value="ECO:0007669"/>
    <property type="project" value="InterPro"/>
</dbReference>
<dbReference type="AlphaFoldDB" id="A0A9K3D3Q1"/>
<dbReference type="InterPro" id="IPR023214">
    <property type="entry name" value="HAD_sf"/>
</dbReference>
<dbReference type="GO" id="GO:0005886">
    <property type="term" value="C:plasma membrane"/>
    <property type="evidence" value="ECO:0007669"/>
    <property type="project" value="TreeGrafter"/>
</dbReference>
<keyword evidence="3" id="KW-0479">Metal-binding</keyword>
<feature type="transmembrane region" description="Helical" evidence="7">
    <location>
        <begin position="135"/>
        <end position="155"/>
    </location>
</feature>
<accession>A0A9K3D3Q1</accession>
<feature type="non-terminal residue" evidence="9">
    <location>
        <position position="338"/>
    </location>
</feature>
<feature type="transmembrane region" description="Helical" evidence="7">
    <location>
        <begin position="269"/>
        <end position="290"/>
    </location>
</feature>
<dbReference type="SUPFAM" id="SSF81665">
    <property type="entry name" value="Calcium ATPase, transmembrane domain M"/>
    <property type="match status" value="1"/>
</dbReference>
<feature type="transmembrane region" description="Helical" evidence="7">
    <location>
        <begin position="239"/>
        <end position="262"/>
    </location>
</feature>
<keyword evidence="10" id="KW-1185">Reference proteome</keyword>
<dbReference type="GO" id="GO:0140326">
    <property type="term" value="F:ATPase-coupled intramembrane lipid transporter activity"/>
    <property type="evidence" value="ECO:0007669"/>
    <property type="project" value="TreeGrafter"/>
</dbReference>
<feature type="transmembrane region" description="Helical" evidence="7">
    <location>
        <begin position="302"/>
        <end position="323"/>
    </location>
</feature>
<dbReference type="GO" id="GO:0006897">
    <property type="term" value="P:endocytosis"/>
    <property type="evidence" value="ECO:0007669"/>
    <property type="project" value="TreeGrafter"/>
</dbReference>
<dbReference type="InterPro" id="IPR001757">
    <property type="entry name" value="P_typ_ATPase"/>
</dbReference>
<dbReference type="Pfam" id="PF16212">
    <property type="entry name" value="PhoLip_ATPase_C"/>
    <property type="match status" value="1"/>
</dbReference>
<keyword evidence="4" id="KW-0460">Magnesium</keyword>
<evidence type="ECO:0000313" key="9">
    <source>
        <dbReference type="EMBL" id="GIQ88494.1"/>
    </source>
</evidence>
<dbReference type="Proteomes" id="UP000265618">
    <property type="component" value="Unassembled WGS sequence"/>
</dbReference>
<dbReference type="OrthoDB" id="377733at2759"/>
<dbReference type="PANTHER" id="PTHR24092">
    <property type="entry name" value="PROBABLE PHOSPHOLIPID-TRANSPORTING ATPASE"/>
    <property type="match status" value="1"/>
</dbReference>
<name>A0A9K3D3Q1_9EUKA</name>
<comment type="subcellular location">
    <subcellularLocation>
        <location evidence="1">Membrane</location>
        <topology evidence="1">Multi-pass membrane protein</topology>
    </subcellularLocation>
</comment>
<dbReference type="InterPro" id="IPR036412">
    <property type="entry name" value="HAD-like_sf"/>
</dbReference>
<evidence type="ECO:0000256" key="4">
    <source>
        <dbReference type="ARBA" id="ARBA00022842"/>
    </source>
</evidence>
<dbReference type="GO" id="GO:0045332">
    <property type="term" value="P:phospholipid translocation"/>
    <property type="evidence" value="ECO:0007669"/>
    <property type="project" value="TreeGrafter"/>
</dbReference>
<reference evidence="9 10" key="1">
    <citation type="journal article" date="2018" name="PLoS ONE">
        <title>The draft genome of Kipferlia bialata reveals reductive genome evolution in fornicate parasites.</title>
        <authorList>
            <person name="Tanifuji G."/>
            <person name="Takabayashi S."/>
            <person name="Kume K."/>
            <person name="Takagi M."/>
            <person name="Nakayama T."/>
            <person name="Kamikawa R."/>
            <person name="Inagaki Y."/>
            <person name="Hashimoto T."/>
        </authorList>
    </citation>
    <scope>NUCLEOTIDE SEQUENCE [LARGE SCALE GENOMIC DNA]</scope>
    <source>
        <strain evidence="9">NY0173</strain>
    </source>
</reference>
<evidence type="ECO:0000256" key="6">
    <source>
        <dbReference type="ARBA" id="ARBA00023136"/>
    </source>
</evidence>
<dbReference type="InterPro" id="IPR023298">
    <property type="entry name" value="ATPase_P-typ_TM_dom_sf"/>
</dbReference>
<evidence type="ECO:0000259" key="8">
    <source>
        <dbReference type="Pfam" id="PF16212"/>
    </source>
</evidence>
<evidence type="ECO:0000256" key="2">
    <source>
        <dbReference type="ARBA" id="ARBA00022692"/>
    </source>
</evidence>
<evidence type="ECO:0000256" key="1">
    <source>
        <dbReference type="ARBA" id="ARBA00004141"/>
    </source>
</evidence>
<feature type="domain" description="P-type ATPase C-terminal" evidence="8">
    <location>
        <begin position="101"/>
        <end position="328"/>
    </location>
</feature>
<evidence type="ECO:0000256" key="7">
    <source>
        <dbReference type="SAM" id="Phobius"/>
    </source>
</evidence>
<dbReference type="GO" id="GO:0005768">
    <property type="term" value="C:endosome"/>
    <property type="evidence" value="ECO:0007669"/>
    <property type="project" value="TreeGrafter"/>
</dbReference>
<organism evidence="9 10">
    <name type="scientific">Kipferlia bialata</name>
    <dbReference type="NCBI Taxonomy" id="797122"/>
    <lineage>
        <taxon>Eukaryota</taxon>
        <taxon>Metamonada</taxon>
        <taxon>Carpediemonas-like organisms</taxon>
        <taxon>Kipferlia</taxon>
    </lineage>
</organism>
<dbReference type="GO" id="GO:0005524">
    <property type="term" value="F:ATP binding"/>
    <property type="evidence" value="ECO:0007669"/>
    <property type="project" value="InterPro"/>
</dbReference>
<dbReference type="NCBIfam" id="TIGR01494">
    <property type="entry name" value="ATPase_P-type"/>
    <property type="match status" value="1"/>
</dbReference>
<dbReference type="Gene3D" id="3.40.50.1000">
    <property type="entry name" value="HAD superfamily/HAD-like"/>
    <property type="match status" value="1"/>
</dbReference>
<evidence type="ECO:0000313" key="10">
    <source>
        <dbReference type="Proteomes" id="UP000265618"/>
    </source>
</evidence>
<proteinExistence type="predicted"/>
<gene>
    <name evidence="9" type="ORF">KIPB_010751</name>
</gene>
<dbReference type="InterPro" id="IPR032630">
    <property type="entry name" value="P_typ_ATPase_c"/>
</dbReference>
<keyword evidence="2 7" id="KW-0812">Transmembrane</keyword>
<feature type="transmembrane region" description="Helical" evidence="7">
    <location>
        <begin position="161"/>
        <end position="183"/>
    </location>
</feature>
<keyword evidence="6 7" id="KW-0472">Membrane</keyword>
<dbReference type="SUPFAM" id="SSF56784">
    <property type="entry name" value="HAD-like"/>
    <property type="match status" value="1"/>
</dbReference>
<dbReference type="GO" id="GO:0006890">
    <property type="term" value="P:retrograde vesicle-mediated transport, Golgi to endoplasmic reticulum"/>
    <property type="evidence" value="ECO:0007669"/>
    <property type="project" value="TreeGrafter"/>
</dbReference>
<dbReference type="GO" id="GO:0005802">
    <property type="term" value="C:trans-Golgi network"/>
    <property type="evidence" value="ECO:0007669"/>
    <property type="project" value="TreeGrafter"/>
</dbReference>
<evidence type="ECO:0000256" key="5">
    <source>
        <dbReference type="ARBA" id="ARBA00022989"/>
    </source>
</evidence>
<evidence type="ECO:0000256" key="3">
    <source>
        <dbReference type="ARBA" id="ARBA00022723"/>
    </source>
</evidence>
<dbReference type="PANTHER" id="PTHR24092:SF5">
    <property type="entry name" value="PHOSPHOLIPID-TRANSPORTING ATPASE"/>
    <property type="match status" value="1"/>
</dbReference>
<comment type="caution">
    <text evidence="9">The sequence shown here is derived from an EMBL/GenBank/DDBJ whole genome shotgun (WGS) entry which is preliminary data.</text>
</comment>
<dbReference type="EMBL" id="BDIP01004112">
    <property type="protein sequence ID" value="GIQ88494.1"/>
    <property type="molecule type" value="Genomic_DNA"/>
</dbReference>
<dbReference type="GO" id="GO:0046872">
    <property type="term" value="F:metal ion binding"/>
    <property type="evidence" value="ECO:0007669"/>
    <property type="project" value="UniProtKB-KW"/>
</dbReference>
<keyword evidence="5 7" id="KW-1133">Transmembrane helix</keyword>
<feature type="transmembrane region" description="Helical" evidence="7">
    <location>
        <begin position="213"/>
        <end position="233"/>
    </location>
</feature>
<sequence length="338" mass="37135">DPAEALAPAVKVKGERRPPSHGPGSIGGGLRELFISVAVQCPAVVCCRCSPEQKALVCHLVKQYTGLQTLSVGDGGNDVAMIQMADVGVGLEGKEGKQASLASDFSIRRFRDLRHLLFWHGRNSYVRSANMAQFVISRGVTISILQAIFSALFFFSSVSLFSGLLLIGYSTVYTALPVLALVLDEDVTRQQALAFPQLYRNLAKGRQMTLKTFFTWCAISTWEGGCIILMTMSVMDSNFFNIVGVAFSVLIVVELLTLGFYVHSWRPMMVVAEVASLLLYFGSILCMRSYFDMTYILSASFYLNVLYIALVAALPVCVTKLVFQCVRPNQAQKLKSSD</sequence>